<dbReference type="EMBL" id="QRBI01000224">
    <property type="protein sequence ID" value="RMB92503.1"/>
    <property type="molecule type" value="Genomic_DNA"/>
</dbReference>
<comment type="caution">
    <text evidence="2">The sequence shown here is derived from an EMBL/GenBank/DDBJ whole genome shotgun (WGS) entry which is preliminary data.</text>
</comment>
<reference evidence="2 3" key="1">
    <citation type="submission" date="2018-07" db="EMBL/GenBank/DDBJ databases">
        <title>A high quality draft genome assembly of the barn swallow (H. rustica rustica).</title>
        <authorList>
            <person name="Formenti G."/>
            <person name="Chiara M."/>
            <person name="Poveda L."/>
            <person name="Francoijs K.-J."/>
            <person name="Bonisoli-Alquati A."/>
            <person name="Canova L."/>
            <person name="Gianfranceschi L."/>
            <person name="Horner D.S."/>
            <person name="Saino N."/>
        </authorList>
    </citation>
    <scope>NUCLEOTIDE SEQUENCE [LARGE SCALE GENOMIC DNA]</scope>
    <source>
        <strain evidence="2">Chelidonia</strain>
        <tissue evidence="2">Blood</tissue>
    </source>
</reference>
<gene>
    <name evidence="2" type="ORF">DUI87_31092</name>
</gene>
<feature type="region of interest" description="Disordered" evidence="1">
    <location>
        <begin position="1"/>
        <end position="39"/>
    </location>
</feature>
<accession>A0A3M0J0H9</accession>
<protein>
    <submittedName>
        <fullName evidence="2">Uncharacterized protein</fullName>
    </submittedName>
</protein>
<proteinExistence type="predicted"/>
<feature type="compositionally biased region" description="Basic and acidic residues" evidence="1">
    <location>
        <begin position="20"/>
        <end position="30"/>
    </location>
</feature>
<keyword evidence="3" id="KW-1185">Reference proteome</keyword>
<name>A0A3M0J0H9_HIRRU</name>
<sequence>MGTWLPGAGIADPGSNRAETAGKPKERDPKPTPIPNWPQLEPVAENMHLSKKGEVSAGKLKLWNSKDKCGKPREWFGFQLGHQLEVAALEQF</sequence>
<evidence type="ECO:0000313" key="2">
    <source>
        <dbReference type="EMBL" id="RMB92503.1"/>
    </source>
</evidence>
<dbReference type="AlphaFoldDB" id="A0A3M0J0H9"/>
<organism evidence="2 3">
    <name type="scientific">Hirundo rustica rustica</name>
    <dbReference type="NCBI Taxonomy" id="333673"/>
    <lineage>
        <taxon>Eukaryota</taxon>
        <taxon>Metazoa</taxon>
        <taxon>Chordata</taxon>
        <taxon>Craniata</taxon>
        <taxon>Vertebrata</taxon>
        <taxon>Euteleostomi</taxon>
        <taxon>Archelosauria</taxon>
        <taxon>Archosauria</taxon>
        <taxon>Dinosauria</taxon>
        <taxon>Saurischia</taxon>
        <taxon>Theropoda</taxon>
        <taxon>Coelurosauria</taxon>
        <taxon>Aves</taxon>
        <taxon>Neognathae</taxon>
        <taxon>Neoaves</taxon>
        <taxon>Telluraves</taxon>
        <taxon>Australaves</taxon>
        <taxon>Passeriformes</taxon>
        <taxon>Sylvioidea</taxon>
        <taxon>Hirundinidae</taxon>
        <taxon>Hirundo</taxon>
    </lineage>
</organism>
<evidence type="ECO:0000256" key="1">
    <source>
        <dbReference type="SAM" id="MobiDB-lite"/>
    </source>
</evidence>
<dbReference type="Proteomes" id="UP000269221">
    <property type="component" value="Unassembled WGS sequence"/>
</dbReference>
<evidence type="ECO:0000313" key="3">
    <source>
        <dbReference type="Proteomes" id="UP000269221"/>
    </source>
</evidence>